<dbReference type="Pfam" id="PF07859">
    <property type="entry name" value="Abhydrolase_3"/>
    <property type="match status" value="1"/>
</dbReference>
<organism evidence="4 5">
    <name type="scientific">Stereocaulon virgatum</name>
    <dbReference type="NCBI Taxonomy" id="373712"/>
    <lineage>
        <taxon>Eukaryota</taxon>
        <taxon>Fungi</taxon>
        <taxon>Dikarya</taxon>
        <taxon>Ascomycota</taxon>
        <taxon>Pezizomycotina</taxon>
        <taxon>Lecanoromycetes</taxon>
        <taxon>OSLEUM clade</taxon>
        <taxon>Lecanoromycetidae</taxon>
        <taxon>Lecanorales</taxon>
        <taxon>Lecanorineae</taxon>
        <taxon>Stereocaulaceae</taxon>
        <taxon>Stereocaulon</taxon>
    </lineage>
</organism>
<evidence type="ECO:0000313" key="4">
    <source>
        <dbReference type="EMBL" id="KAL2047235.1"/>
    </source>
</evidence>
<evidence type="ECO:0000256" key="2">
    <source>
        <dbReference type="SAM" id="Phobius"/>
    </source>
</evidence>
<gene>
    <name evidence="4" type="ORF">N7G274_001254</name>
</gene>
<dbReference type="PANTHER" id="PTHR48081:SF2">
    <property type="entry name" value="ALPHA_BETA-HYDROLASE"/>
    <property type="match status" value="1"/>
</dbReference>
<dbReference type="EMBL" id="JBEFKJ010000003">
    <property type="protein sequence ID" value="KAL2047235.1"/>
    <property type="molecule type" value="Genomic_DNA"/>
</dbReference>
<proteinExistence type="predicted"/>
<dbReference type="Proteomes" id="UP001590950">
    <property type="component" value="Unassembled WGS sequence"/>
</dbReference>
<feature type="transmembrane region" description="Helical" evidence="2">
    <location>
        <begin position="7"/>
        <end position="25"/>
    </location>
</feature>
<evidence type="ECO:0000313" key="5">
    <source>
        <dbReference type="Proteomes" id="UP001590950"/>
    </source>
</evidence>
<evidence type="ECO:0000259" key="3">
    <source>
        <dbReference type="Pfam" id="PF07859"/>
    </source>
</evidence>
<dbReference type="SUPFAM" id="SSF53474">
    <property type="entry name" value="alpha/beta-Hydrolases"/>
    <property type="match status" value="1"/>
</dbReference>
<keyword evidence="2" id="KW-0472">Membrane</keyword>
<dbReference type="InterPro" id="IPR013094">
    <property type="entry name" value="AB_hydrolase_3"/>
</dbReference>
<keyword evidence="2" id="KW-0812">Transmembrane</keyword>
<keyword evidence="2" id="KW-1133">Transmembrane helix</keyword>
<dbReference type="PANTHER" id="PTHR48081">
    <property type="entry name" value="AB HYDROLASE SUPERFAMILY PROTEIN C4A8.06C"/>
    <property type="match status" value="1"/>
</dbReference>
<comment type="caution">
    <text evidence="4">The sequence shown here is derived from an EMBL/GenBank/DDBJ whole genome shotgun (WGS) entry which is preliminary data.</text>
</comment>
<dbReference type="Gene3D" id="3.40.50.1820">
    <property type="entry name" value="alpha/beta hydrolase"/>
    <property type="match status" value="1"/>
</dbReference>
<protein>
    <recommendedName>
        <fullName evidence="3">Alpha/beta hydrolase fold-3 domain-containing protein</fullName>
    </recommendedName>
</protein>
<dbReference type="InterPro" id="IPR050300">
    <property type="entry name" value="GDXG_lipolytic_enzyme"/>
</dbReference>
<sequence length="392" mass="44493">MMILGQISYLDCIVFLLCLAPQLLIHVNIFELVFCVFKALPFFFFRLPYSFILERFFTLKKHRSPFVKQASPFQDFVIRCVRYAFARFPANIGRVFFSQPVALPFFRFRMLRHGYTQSPISWRQTRLENTHGVWITPSESQKPDIVIFYCHGGGFSMGSSYFYLEFLVAWVSLLKEAGYQNPAIFALEYTLVPDAAYPTQIHQTVIGYNYVRSVVEDPSRICVGGDSAGGTLILTLLLHLAKRSDYEKRKPGFATLISPWTTLFSSQNRNTASDFLDANSLHRYGRQYAGSDDRLTDPSVSPGVCKDGTLWAKASPLQGFGVLFGSEELLGPELRDLIALWRKSGVAVSVREEPGAIHAWPVATLFLSDTQAERQKGLRHLVKMVRQAIEVR</sequence>
<evidence type="ECO:0000256" key="1">
    <source>
        <dbReference type="ARBA" id="ARBA00022801"/>
    </source>
</evidence>
<accession>A0ABR4APQ1</accession>
<name>A0ABR4APQ1_9LECA</name>
<keyword evidence="5" id="KW-1185">Reference proteome</keyword>
<keyword evidence="1" id="KW-0378">Hydrolase</keyword>
<dbReference type="InterPro" id="IPR029058">
    <property type="entry name" value="AB_hydrolase_fold"/>
</dbReference>
<reference evidence="4 5" key="1">
    <citation type="submission" date="2024-09" db="EMBL/GenBank/DDBJ databases">
        <title>Rethinking Asexuality: The Enigmatic Case of Functional Sexual Genes in Lepraria (Stereocaulaceae).</title>
        <authorList>
            <person name="Doellman M."/>
            <person name="Sun Y."/>
            <person name="Barcenas-Pena A."/>
            <person name="Lumbsch H.T."/>
            <person name="Grewe F."/>
        </authorList>
    </citation>
    <scope>NUCLEOTIDE SEQUENCE [LARGE SCALE GENOMIC DNA]</scope>
    <source>
        <strain evidence="4 5">Mercado 3170</strain>
    </source>
</reference>
<feature type="domain" description="Alpha/beta hydrolase fold-3" evidence="3">
    <location>
        <begin position="147"/>
        <end position="360"/>
    </location>
</feature>